<evidence type="ECO:0000313" key="1">
    <source>
        <dbReference type="EMBL" id="CCD42731.1"/>
    </source>
</evidence>
<protein>
    <submittedName>
        <fullName evidence="1">Uncharacterized protein</fullName>
    </submittedName>
</protein>
<dbReference type="HOGENOM" id="CLU_3191204_0_0_1"/>
<reference evidence="2" key="1">
    <citation type="journal article" date="2011" name="PLoS Genet.">
        <title>Genomic analysis of the necrotrophic fungal pathogens Sclerotinia sclerotiorum and Botrytis cinerea.</title>
        <authorList>
            <person name="Amselem J."/>
            <person name="Cuomo C.A."/>
            <person name="van Kan J.A."/>
            <person name="Viaud M."/>
            <person name="Benito E.P."/>
            <person name="Couloux A."/>
            <person name="Coutinho P.M."/>
            <person name="de Vries R.P."/>
            <person name="Dyer P.S."/>
            <person name="Fillinger S."/>
            <person name="Fournier E."/>
            <person name="Gout L."/>
            <person name="Hahn M."/>
            <person name="Kohn L."/>
            <person name="Lapalu N."/>
            <person name="Plummer K.M."/>
            <person name="Pradier J.M."/>
            <person name="Quevillon E."/>
            <person name="Sharon A."/>
            <person name="Simon A."/>
            <person name="ten Have A."/>
            <person name="Tudzynski B."/>
            <person name="Tudzynski P."/>
            <person name="Wincker P."/>
            <person name="Andrew M."/>
            <person name="Anthouard V."/>
            <person name="Beever R.E."/>
            <person name="Beffa R."/>
            <person name="Benoit I."/>
            <person name="Bouzid O."/>
            <person name="Brault B."/>
            <person name="Chen Z."/>
            <person name="Choquer M."/>
            <person name="Collemare J."/>
            <person name="Cotton P."/>
            <person name="Danchin E.G."/>
            <person name="Da Silva C."/>
            <person name="Gautier A."/>
            <person name="Giraud C."/>
            <person name="Giraud T."/>
            <person name="Gonzalez C."/>
            <person name="Grossetete S."/>
            <person name="Guldener U."/>
            <person name="Henrissat B."/>
            <person name="Howlett B.J."/>
            <person name="Kodira C."/>
            <person name="Kretschmer M."/>
            <person name="Lappartient A."/>
            <person name="Leroch M."/>
            <person name="Levis C."/>
            <person name="Mauceli E."/>
            <person name="Neuveglise C."/>
            <person name="Oeser B."/>
            <person name="Pearson M."/>
            <person name="Poulain J."/>
            <person name="Poussereau N."/>
            <person name="Quesneville H."/>
            <person name="Rascle C."/>
            <person name="Schumacher J."/>
            <person name="Segurens B."/>
            <person name="Sexton A."/>
            <person name="Silva E."/>
            <person name="Sirven C."/>
            <person name="Soanes D.M."/>
            <person name="Talbot N.J."/>
            <person name="Templeton M."/>
            <person name="Yandava C."/>
            <person name="Yarden O."/>
            <person name="Zeng Q."/>
            <person name="Rollins J.A."/>
            <person name="Lebrun M.H."/>
            <person name="Dickman M."/>
        </authorList>
    </citation>
    <scope>NUCLEOTIDE SEQUENCE [LARGE SCALE GENOMIC DNA]</scope>
    <source>
        <strain evidence="2">T4</strain>
    </source>
</reference>
<sequence length="46" mass="5381">MRDVGAQLTIEFEPEGKIENAKSWSKERLLRVRMTLFESIHGKVLH</sequence>
<name>G2XPC5_BOTF4</name>
<dbReference type="EMBL" id="FQ790248">
    <property type="protein sequence ID" value="CCD42731.1"/>
    <property type="molecule type" value="Genomic_DNA"/>
</dbReference>
<organism evidence="1 2">
    <name type="scientific">Botryotinia fuckeliana (strain T4)</name>
    <name type="common">Noble rot fungus</name>
    <name type="synonym">Botrytis cinerea</name>
    <dbReference type="NCBI Taxonomy" id="999810"/>
    <lineage>
        <taxon>Eukaryota</taxon>
        <taxon>Fungi</taxon>
        <taxon>Dikarya</taxon>
        <taxon>Ascomycota</taxon>
        <taxon>Pezizomycotina</taxon>
        <taxon>Leotiomycetes</taxon>
        <taxon>Helotiales</taxon>
        <taxon>Sclerotiniaceae</taxon>
        <taxon>Botrytis</taxon>
    </lineage>
</organism>
<accession>G2XPC5</accession>
<dbReference type="Proteomes" id="UP000008177">
    <property type="component" value="Unplaced contigs"/>
</dbReference>
<proteinExistence type="predicted"/>
<dbReference type="AlphaFoldDB" id="G2XPC5"/>
<evidence type="ECO:0000313" key="2">
    <source>
        <dbReference type="Proteomes" id="UP000008177"/>
    </source>
</evidence>
<dbReference type="InParanoid" id="G2XPC5"/>
<gene>
    <name evidence="1" type="ORF">BofuT4_uP073430.1</name>
</gene>